<feature type="transmembrane region" description="Helical" evidence="2">
    <location>
        <begin position="106"/>
        <end position="129"/>
    </location>
</feature>
<keyword evidence="2" id="KW-0472">Membrane</keyword>
<reference evidence="3" key="1">
    <citation type="journal article" date="2020" name="Stud. Mycol.">
        <title>101 Dothideomycetes genomes: a test case for predicting lifestyles and emergence of pathogens.</title>
        <authorList>
            <person name="Haridas S."/>
            <person name="Albert R."/>
            <person name="Binder M."/>
            <person name="Bloem J."/>
            <person name="Labutti K."/>
            <person name="Salamov A."/>
            <person name="Andreopoulos B."/>
            <person name="Baker S."/>
            <person name="Barry K."/>
            <person name="Bills G."/>
            <person name="Bluhm B."/>
            <person name="Cannon C."/>
            <person name="Castanera R."/>
            <person name="Culley D."/>
            <person name="Daum C."/>
            <person name="Ezra D."/>
            <person name="Gonzalez J."/>
            <person name="Henrissat B."/>
            <person name="Kuo A."/>
            <person name="Liang C."/>
            <person name="Lipzen A."/>
            <person name="Lutzoni F."/>
            <person name="Magnuson J."/>
            <person name="Mondo S."/>
            <person name="Nolan M."/>
            <person name="Ohm R."/>
            <person name="Pangilinan J."/>
            <person name="Park H.-J."/>
            <person name="Ramirez L."/>
            <person name="Alfaro M."/>
            <person name="Sun H."/>
            <person name="Tritt A."/>
            <person name="Yoshinaga Y."/>
            <person name="Zwiers L.-H."/>
            <person name="Turgeon B."/>
            <person name="Goodwin S."/>
            <person name="Spatafora J."/>
            <person name="Crous P."/>
            <person name="Grigoriev I."/>
        </authorList>
    </citation>
    <scope>NUCLEOTIDE SEQUENCE</scope>
    <source>
        <strain evidence="3">CBS 279.74</strain>
    </source>
</reference>
<sequence length="132" mass="15007">MRRQVSLVHTIPREDSKSAGTGAVRKGAVRNFESRTTAWIAYTLMEKGHFLGSYSSRCFTRLFLVLCSPTQVTSTHHVRNAQCPLHAHGRSMRTNVLVRNLGEQSWLIPFTLAIFTGITIRRIMLTIWVHDV</sequence>
<evidence type="ECO:0000256" key="1">
    <source>
        <dbReference type="SAM" id="MobiDB-lite"/>
    </source>
</evidence>
<keyword evidence="2" id="KW-0812">Transmembrane</keyword>
<evidence type="ECO:0000256" key="2">
    <source>
        <dbReference type="SAM" id="Phobius"/>
    </source>
</evidence>
<keyword evidence="2" id="KW-1133">Transmembrane helix</keyword>
<feature type="region of interest" description="Disordered" evidence="1">
    <location>
        <begin position="1"/>
        <end position="22"/>
    </location>
</feature>
<evidence type="ECO:0000313" key="4">
    <source>
        <dbReference type="Proteomes" id="UP000799428"/>
    </source>
</evidence>
<protein>
    <submittedName>
        <fullName evidence="3">Uncharacterized protein</fullName>
    </submittedName>
</protein>
<keyword evidence="4" id="KW-1185">Reference proteome</keyword>
<accession>A0A6G1JY06</accession>
<dbReference type="EMBL" id="MU005780">
    <property type="protein sequence ID" value="KAF2705145.1"/>
    <property type="molecule type" value="Genomic_DNA"/>
</dbReference>
<dbReference type="AlphaFoldDB" id="A0A6G1JY06"/>
<organism evidence="3 4">
    <name type="scientific">Pleomassaria siparia CBS 279.74</name>
    <dbReference type="NCBI Taxonomy" id="1314801"/>
    <lineage>
        <taxon>Eukaryota</taxon>
        <taxon>Fungi</taxon>
        <taxon>Dikarya</taxon>
        <taxon>Ascomycota</taxon>
        <taxon>Pezizomycotina</taxon>
        <taxon>Dothideomycetes</taxon>
        <taxon>Pleosporomycetidae</taxon>
        <taxon>Pleosporales</taxon>
        <taxon>Pleomassariaceae</taxon>
        <taxon>Pleomassaria</taxon>
    </lineage>
</organism>
<dbReference type="Proteomes" id="UP000799428">
    <property type="component" value="Unassembled WGS sequence"/>
</dbReference>
<gene>
    <name evidence="3" type="ORF">K504DRAFT_108468</name>
</gene>
<name>A0A6G1JY06_9PLEO</name>
<proteinExistence type="predicted"/>
<evidence type="ECO:0000313" key="3">
    <source>
        <dbReference type="EMBL" id="KAF2705145.1"/>
    </source>
</evidence>